<dbReference type="Proteomes" id="UP001218218">
    <property type="component" value="Unassembled WGS sequence"/>
</dbReference>
<protein>
    <submittedName>
        <fullName evidence="2">Uncharacterized protein</fullName>
    </submittedName>
</protein>
<dbReference type="AlphaFoldDB" id="A0AAD6ZJ72"/>
<evidence type="ECO:0000313" key="2">
    <source>
        <dbReference type="EMBL" id="KAJ7325601.1"/>
    </source>
</evidence>
<keyword evidence="3" id="KW-1185">Reference proteome</keyword>
<dbReference type="EMBL" id="JARIHO010000044">
    <property type="protein sequence ID" value="KAJ7325601.1"/>
    <property type="molecule type" value="Genomic_DNA"/>
</dbReference>
<feature type="compositionally biased region" description="Basic and acidic residues" evidence="1">
    <location>
        <begin position="39"/>
        <end position="61"/>
    </location>
</feature>
<comment type="caution">
    <text evidence="2">The sequence shown here is derived from an EMBL/GenBank/DDBJ whole genome shotgun (WGS) entry which is preliminary data.</text>
</comment>
<name>A0AAD6ZJ72_9AGAR</name>
<evidence type="ECO:0000313" key="3">
    <source>
        <dbReference type="Proteomes" id="UP001218218"/>
    </source>
</evidence>
<gene>
    <name evidence="2" type="ORF">DFH08DRAFT_968818</name>
</gene>
<proteinExistence type="predicted"/>
<accession>A0AAD6ZJ72</accession>
<organism evidence="2 3">
    <name type="scientific">Mycena albidolilacea</name>
    <dbReference type="NCBI Taxonomy" id="1033008"/>
    <lineage>
        <taxon>Eukaryota</taxon>
        <taxon>Fungi</taxon>
        <taxon>Dikarya</taxon>
        <taxon>Basidiomycota</taxon>
        <taxon>Agaricomycotina</taxon>
        <taxon>Agaricomycetes</taxon>
        <taxon>Agaricomycetidae</taxon>
        <taxon>Agaricales</taxon>
        <taxon>Marasmiineae</taxon>
        <taxon>Mycenaceae</taxon>
        <taxon>Mycena</taxon>
    </lineage>
</organism>
<feature type="region of interest" description="Disordered" evidence="1">
    <location>
        <begin position="23"/>
        <end position="84"/>
    </location>
</feature>
<sequence>MFVGVQIKSGPLTFAALTVAAVPRDREGAKKNSPTARLIENDPTHQEELADDPTVRERSDAQEEPLTADDVTGLTHENRRRPTT</sequence>
<evidence type="ECO:0000256" key="1">
    <source>
        <dbReference type="SAM" id="MobiDB-lite"/>
    </source>
</evidence>
<reference evidence="2" key="1">
    <citation type="submission" date="2023-03" db="EMBL/GenBank/DDBJ databases">
        <title>Massive genome expansion in bonnet fungi (Mycena s.s.) driven by repeated elements and novel gene families across ecological guilds.</title>
        <authorList>
            <consortium name="Lawrence Berkeley National Laboratory"/>
            <person name="Harder C.B."/>
            <person name="Miyauchi S."/>
            <person name="Viragh M."/>
            <person name="Kuo A."/>
            <person name="Thoen E."/>
            <person name="Andreopoulos B."/>
            <person name="Lu D."/>
            <person name="Skrede I."/>
            <person name="Drula E."/>
            <person name="Henrissat B."/>
            <person name="Morin E."/>
            <person name="Kohler A."/>
            <person name="Barry K."/>
            <person name="LaButti K."/>
            <person name="Morin E."/>
            <person name="Salamov A."/>
            <person name="Lipzen A."/>
            <person name="Mereny Z."/>
            <person name="Hegedus B."/>
            <person name="Baldrian P."/>
            <person name="Stursova M."/>
            <person name="Weitz H."/>
            <person name="Taylor A."/>
            <person name="Grigoriev I.V."/>
            <person name="Nagy L.G."/>
            <person name="Martin F."/>
            <person name="Kauserud H."/>
        </authorList>
    </citation>
    <scope>NUCLEOTIDE SEQUENCE</scope>
    <source>
        <strain evidence="2">CBHHK002</strain>
    </source>
</reference>